<dbReference type="EMBL" id="CM008050">
    <property type="protein sequence ID" value="PVH38617.1"/>
    <property type="molecule type" value="Genomic_DNA"/>
</dbReference>
<gene>
    <name evidence="4" type="ORF">PAHAL_5G303700</name>
</gene>
<name>A0A2T8ILR7_9POAL</name>
<feature type="region of interest" description="Disordered" evidence="3">
    <location>
        <begin position="30"/>
        <end position="50"/>
    </location>
</feature>
<dbReference type="PANTHER" id="PTHR14571:SF9">
    <property type="entry name" value="HISTONE-LYSINE N-METHYLTRANSFERASE SET-26-RELATED"/>
    <property type="match status" value="1"/>
</dbReference>
<dbReference type="GO" id="GO:0005634">
    <property type="term" value="C:nucleus"/>
    <property type="evidence" value="ECO:0007669"/>
    <property type="project" value="UniProtKB-SubCell"/>
</dbReference>
<keyword evidence="2" id="KW-0539">Nucleus</keyword>
<dbReference type="Gramene" id="PVH38617">
    <property type="protein sequence ID" value="PVH38617"/>
    <property type="gene ID" value="PAHAL_5G303700"/>
</dbReference>
<accession>A0A2T8ILR7</accession>
<evidence type="ECO:0000256" key="2">
    <source>
        <dbReference type="ARBA" id="ARBA00023242"/>
    </source>
</evidence>
<evidence type="ECO:0000256" key="3">
    <source>
        <dbReference type="SAM" id="MobiDB-lite"/>
    </source>
</evidence>
<protein>
    <submittedName>
        <fullName evidence="4">Uncharacterized protein</fullName>
    </submittedName>
</protein>
<proteinExistence type="predicted"/>
<dbReference type="PANTHER" id="PTHR14571">
    <property type="entry name" value="HISTONE-LYSINE N-METHYLTRANSFERASE SET-26-RELATED"/>
    <property type="match status" value="1"/>
</dbReference>
<reference evidence="4" key="1">
    <citation type="submission" date="2018-04" db="EMBL/GenBank/DDBJ databases">
        <title>WGS assembly of Panicum hallii.</title>
        <authorList>
            <person name="Lovell J."/>
            <person name="Jenkins J."/>
            <person name="Lowry D."/>
            <person name="Mamidi S."/>
            <person name="Sreedasyam A."/>
            <person name="Weng X."/>
            <person name="Barry K."/>
            <person name="Bonette J."/>
            <person name="Campitelli B."/>
            <person name="Daum C."/>
            <person name="Gordon S."/>
            <person name="Gould B."/>
            <person name="Lipzen A."/>
            <person name="Macqueen A."/>
            <person name="Palacio-Mejia J."/>
            <person name="Plott C."/>
            <person name="Shakirov E."/>
            <person name="Shu S."/>
            <person name="Yoshinaga Y."/>
            <person name="Zane M."/>
            <person name="Rokhsar D."/>
            <person name="Grimwood J."/>
            <person name="Schmutz J."/>
            <person name="Juenger T."/>
        </authorList>
    </citation>
    <scope>NUCLEOTIDE SEQUENCE [LARGE SCALE GENOMIC DNA]</scope>
    <source>
        <strain evidence="4">FIL2</strain>
    </source>
</reference>
<dbReference type="AlphaFoldDB" id="A0A2T8ILR7"/>
<dbReference type="Proteomes" id="UP000243499">
    <property type="component" value="Chromosome 5"/>
</dbReference>
<organism evidence="4">
    <name type="scientific">Panicum hallii</name>
    <dbReference type="NCBI Taxonomy" id="206008"/>
    <lineage>
        <taxon>Eukaryota</taxon>
        <taxon>Viridiplantae</taxon>
        <taxon>Streptophyta</taxon>
        <taxon>Embryophyta</taxon>
        <taxon>Tracheophyta</taxon>
        <taxon>Spermatophyta</taxon>
        <taxon>Magnoliopsida</taxon>
        <taxon>Liliopsida</taxon>
        <taxon>Poales</taxon>
        <taxon>Poaceae</taxon>
        <taxon>PACMAD clade</taxon>
        <taxon>Panicoideae</taxon>
        <taxon>Panicodae</taxon>
        <taxon>Paniceae</taxon>
        <taxon>Panicinae</taxon>
        <taxon>Panicum</taxon>
        <taxon>Panicum sect. Panicum</taxon>
    </lineage>
</organism>
<sequence>MLVHTVVEHPSSTLGSAKVGNSDCSKKEELVLPTDSKHDSAKFSEDSSQEVRKCSELRASDLAAPLSDEQLALLLHQQLNSSPRVPRVPRCHQAAGTQMLHPTGATSKRSSAHGGRDHAAVRLLAPGGHKGFFLCHWRT</sequence>
<evidence type="ECO:0000256" key="1">
    <source>
        <dbReference type="ARBA" id="ARBA00004123"/>
    </source>
</evidence>
<evidence type="ECO:0000313" key="4">
    <source>
        <dbReference type="EMBL" id="PVH38617.1"/>
    </source>
</evidence>
<comment type="subcellular location">
    <subcellularLocation>
        <location evidence="1">Nucleus</location>
    </subcellularLocation>
</comment>